<dbReference type="Proteomes" id="UP000736787">
    <property type="component" value="Unassembled WGS sequence"/>
</dbReference>
<comment type="caution">
    <text evidence="1">The sequence shown here is derived from an EMBL/GenBank/DDBJ whole genome shotgun (WGS) entry which is preliminary data.</text>
</comment>
<evidence type="ECO:0000313" key="2">
    <source>
        <dbReference type="Proteomes" id="UP000736787"/>
    </source>
</evidence>
<gene>
    <name evidence="1" type="ORF">PC117_g6612</name>
</gene>
<evidence type="ECO:0000313" key="1">
    <source>
        <dbReference type="EMBL" id="KAG2947683.1"/>
    </source>
</evidence>
<accession>A0A8T1E8V3</accession>
<name>A0A8T1E8V3_9STRA</name>
<proteinExistence type="predicted"/>
<sequence>MVGQAHISQIIVVSDLPSPPAVEVEPIPQQRLNMAAIALASWAKPSWVIQG</sequence>
<organism evidence="1 2">
    <name type="scientific">Phytophthora cactorum</name>
    <dbReference type="NCBI Taxonomy" id="29920"/>
    <lineage>
        <taxon>Eukaryota</taxon>
        <taxon>Sar</taxon>
        <taxon>Stramenopiles</taxon>
        <taxon>Oomycota</taxon>
        <taxon>Peronosporomycetes</taxon>
        <taxon>Peronosporales</taxon>
        <taxon>Peronosporaceae</taxon>
        <taxon>Phytophthora</taxon>
    </lineage>
</organism>
<protein>
    <submittedName>
        <fullName evidence="1">Uncharacterized protein</fullName>
    </submittedName>
</protein>
<dbReference type="AlphaFoldDB" id="A0A8T1E8V3"/>
<dbReference type="EMBL" id="RCMK01000127">
    <property type="protein sequence ID" value="KAG2947683.1"/>
    <property type="molecule type" value="Genomic_DNA"/>
</dbReference>
<reference evidence="1" key="1">
    <citation type="submission" date="2018-10" db="EMBL/GenBank/DDBJ databases">
        <title>Effector identification in a new, highly contiguous assembly of the strawberry crown rot pathogen Phytophthora cactorum.</title>
        <authorList>
            <person name="Armitage A.D."/>
            <person name="Nellist C.F."/>
            <person name="Bates H."/>
            <person name="Vickerstaff R.J."/>
            <person name="Harrison R.J."/>
        </authorList>
    </citation>
    <scope>NUCLEOTIDE SEQUENCE</scope>
    <source>
        <strain evidence="1">4040</strain>
    </source>
</reference>